<evidence type="ECO:0000313" key="1">
    <source>
        <dbReference type="EMBL" id="VWB53168.1"/>
    </source>
</evidence>
<reference evidence="1 2" key="1">
    <citation type="submission" date="2019-09" db="EMBL/GenBank/DDBJ databases">
        <authorList>
            <person name="Depoorter E."/>
        </authorList>
    </citation>
    <scope>NUCLEOTIDE SEQUENCE [LARGE SCALE GENOMIC DNA]</scope>
    <source>
        <strain evidence="1">LMG 30113</strain>
    </source>
</reference>
<proteinExistence type="predicted"/>
<organism evidence="1 2">
    <name type="scientific">Burkholderia paludis</name>
    <dbReference type="NCBI Taxonomy" id="1506587"/>
    <lineage>
        <taxon>Bacteria</taxon>
        <taxon>Pseudomonadati</taxon>
        <taxon>Pseudomonadota</taxon>
        <taxon>Betaproteobacteria</taxon>
        <taxon>Burkholderiales</taxon>
        <taxon>Burkholderiaceae</taxon>
        <taxon>Burkholderia</taxon>
        <taxon>Burkholderia cepacia complex</taxon>
    </lineage>
</organism>
<accession>A0A6J5DY32</accession>
<sequence>MRIRKFLFAFVAISALGAGYVLRPRHDTLPAYRCDRLEGASAVDDCMNHVFPSREQILAYLNDATFGQPKRGDDYGLQYFGRDGRYVLLSVGGESVSWGTAFIDSGRWWLRDAVLPLQDGRKTRTVVVQEMCSLEYAWTDQPRRIDDEDPDVACEAMWDTRFNTFQEGSAPQIRTAGDVYDLLDLYRMDGHQFHVQDFSPVAPGLKIPPETLTRAAHLYKKSRPGLS</sequence>
<dbReference type="RefSeq" id="WP_034198771.1">
    <property type="nucleotide sequence ID" value="NZ_CABVQD010000006.1"/>
</dbReference>
<gene>
    <name evidence="1" type="ORF">BPA30113_02307</name>
</gene>
<keyword evidence="2" id="KW-1185">Reference proteome</keyword>
<dbReference type="EMBL" id="CABVQD010000006">
    <property type="protein sequence ID" value="VWB53168.1"/>
    <property type="molecule type" value="Genomic_DNA"/>
</dbReference>
<protein>
    <submittedName>
        <fullName evidence="1">Uncharacterized protein</fullName>
    </submittedName>
</protein>
<dbReference type="Proteomes" id="UP000494330">
    <property type="component" value="Unassembled WGS sequence"/>
</dbReference>
<evidence type="ECO:0000313" key="2">
    <source>
        <dbReference type="Proteomes" id="UP000494330"/>
    </source>
</evidence>
<dbReference type="AlphaFoldDB" id="A0A6J5DY32"/>
<name>A0A6J5DY32_9BURK</name>